<dbReference type="RefSeq" id="WP_395810514.1">
    <property type="nucleotide sequence ID" value="NZ_CP043494.1"/>
</dbReference>
<keyword evidence="2" id="KW-1185">Reference proteome</keyword>
<reference evidence="1 2" key="1">
    <citation type="submission" date="2019-08" db="EMBL/GenBank/DDBJ databases">
        <title>Archangium and Cystobacter genomes.</title>
        <authorList>
            <person name="Chen I.-C.K."/>
            <person name="Wielgoss S."/>
        </authorList>
    </citation>
    <scope>NUCLEOTIDE SEQUENCE [LARGE SCALE GENOMIC DNA]</scope>
    <source>
        <strain evidence="1 2">Cbm 6</strain>
    </source>
</reference>
<dbReference type="InterPro" id="IPR046197">
    <property type="entry name" value="DUF6229"/>
</dbReference>
<evidence type="ECO:0000313" key="1">
    <source>
        <dbReference type="EMBL" id="WNG50888.1"/>
    </source>
</evidence>
<organism evidence="1 2">
    <name type="scientific">Archangium minus</name>
    <dbReference type="NCBI Taxonomy" id="83450"/>
    <lineage>
        <taxon>Bacteria</taxon>
        <taxon>Pseudomonadati</taxon>
        <taxon>Myxococcota</taxon>
        <taxon>Myxococcia</taxon>
        <taxon>Myxococcales</taxon>
        <taxon>Cystobacterineae</taxon>
        <taxon>Archangiaceae</taxon>
        <taxon>Archangium</taxon>
    </lineage>
</organism>
<protein>
    <submittedName>
        <fullName evidence="1">Uncharacterized protein</fullName>
    </submittedName>
</protein>
<dbReference type="EMBL" id="CP043494">
    <property type="protein sequence ID" value="WNG50888.1"/>
    <property type="molecule type" value="Genomic_DNA"/>
</dbReference>
<evidence type="ECO:0000313" key="2">
    <source>
        <dbReference type="Proteomes" id="UP001611383"/>
    </source>
</evidence>
<gene>
    <name evidence="1" type="ORF">F0U60_47250</name>
</gene>
<name>A0ABY9X658_9BACT</name>
<proteinExistence type="predicted"/>
<dbReference type="Pfam" id="PF19740">
    <property type="entry name" value="DUF6229"/>
    <property type="match status" value="1"/>
</dbReference>
<sequence length="64" mass="6537">MTDSHVDEILAGWLSGSESAFGMNNPAGPLYLGGEATEAALTNSTDALYTGCSSCTGSLHSYCC</sequence>
<dbReference type="Proteomes" id="UP001611383">
    <property type="component" value="Chromosome"/>
</dbReference>
<accession>A0ABY9X658</accession>